<proteinExistence type="predicted"/>
<accession>A0A382KNU6</accession>
<reference evidence="1" key="1">
    <citation type="submission" date="2018-05" db="EMBL/GenBank/DDBJ databases">
        <authorList>
            <person name="Lanie J.A."/>
            <person name="Ng W.-L."/>
            <person name="Kazmierczak K.M."/>
            <person name="Andrzejewski T.M."/>
            <person name="Davidsen T.M."/>
            <person name="Wayne K.J."/>
            <person name="Tettelin H."/>
            <person name="Glass J.I."/>
            <person name="Rusch D."/>
            <person name="Podicherti R."/>
            <person name="Tsui H.-C.T."/>
            <person name="Winkler M.E."/>
        </authorList>
    </citation>
    <scope>NUCLEOTIDE SEQUENCE</scope>
</reference>
<dbReference type="AlphaFoldDB" id="A0A382KNU6"/>
<gene>
    <name evidence="1" type="ORF">METZ01_LOCUS279062</name>
</gene>
<evidence type="ECO:0000313" key="1">
    <source>
        <dbReference type="EMBL" id="SVC26208.1"/>
    </source>
</evidence>
<protein>
    <submittedName>
        <fullName evidence="1">Uncharacterized protein</fullName>
    </submittedName>
</protein>
<organism evidence="1">
    <name type="scientific">marine metagenome</name>
    <dbReference type="NCBI Taxonomy" id="408172"/>
    <lineage>
        <taxon>unclassified sequences</taxon>
        <taxon>metagenomes</taxon>
        <taxon>ecological metagenomes</taxon>
    </lineage>
</organism>
<name>A0A382KNU6_9ZZZZ</name>
<dbReference type="EMBL" id="UINC01081918">
    <property type="protein sequence ID" value="SVC26208.1"/>
    <property type="molecule type" value="Genomic_DNA"/>
</dbReference>
<sequence>MNNYLIKYSVYFHYYSFSGDKKSEIRSGEYQMEGTSAGDVSERFKDYYYKNKESYFVSLPEFGWKLTHLVIDKVWEPPPDLDSVLDSIWTYYTNLIKRVGEGPLGGK</sequence>